<dbReference type="PANTHER" id="PTHR34129:SF1">
    <property type="entry name" value="DUF952 DOMAIN-CONTAINING PROTEIN"/>
    <property type="match status" value="1"/>
</dbReference>
<sequence>MLIYKVLREPEFAAFRRDGHTHGAPVDLTDGYIHLSTAQQLPGTLAKHFAVEDGLHLLALDSEELDSIRWEPSRGGDLFPHLYRELRADDVIWSRPIALGPNGHETGDLA</sequence>
<name>A0A844HER6_9RHOB</name>
<proteinExistence type="predicted"/>
<dbReference type="AlphaFoldDB" id="A0A844HER6"/>
<reference evidence="1 2" key="1">
    <citation type="submission" date="2019-11" db="EMBL/GenBank/DDBJ databases">
        <authorList>
            <person name="Dong K."/>
        </authorList>
    </citation>
    <scope>NUCLEOTIDE SEQUENCE [LARGE SCALE GENOMIC DNA]</scope>
    <source>
        <strain evidence="1 2">NBRC 112902</strain>
    </source>
</reference>
<dbReference type="Proteomes" id="UP000449846">
    <property type="component" value="Unassembled WGS sequence"/>
</dbReference>
<dbReference type="PANTHER" id="PTHR34129">
    <property type="entry name" value="BLR1139 PROTEIN"/>
    <property type="match status" value="1"/>
</dbReference>
<comment type="caution">
    <text evidence="1">The sequence shown here is derived from an EMBL/GenBank/DDBJ whole genome shotgun (WGS) entry which is preliminary data.</text>
</comment>
<accession>A0A844HER6</accession>
<gene>
    <name evidence="1" type="ORF">GL300_02235</name>
</gene>
<dbReference type="InterPro" id="IPR009297">
    <property type="entry name" value="DUF952"/>
</dbReference>
<protein>
    <submittedName>
        <fullName evidence="1">DUF952 domain-containing protein</fullName>
    </submittedName>
</protein>
<dbReference type="Pfam" id="PF06108">
    <property type="entry name" value="DUF952"/>
    <property type="match status" value="1"/>
</dbReference>
<keyword evidence="2" id="KW-1185">Reference proteome</keyword>
<organism evidence="1 2">
    <name type="scientific">Paracoccus litorisediminis</name>
    <dbReference type="NCBI Taxonomy" id="2006130"/>
    <lineage>
        <taxon>Bacteria</taxon>
        <taxon>Pseudomonadati</taxon>
        <taxon>Pseudomonadota</taxon>
        <taxon>Alphaproteobacteria</taxon>
        <taxon>Rhodobacterales</taxon>
        <taxon>Paracoccaceae</taxon>
        <taxon>Paracoccus</taxon>
    </lineage>
</organism>
<dbReference type="SUPFAM" id="SSF56399">
    <property type="entry name" value="ADP-ribosylation"/>
    <property type="match status" value="1"/>
</dbReference>
<dbReference type="OrthoDB" id="9799937at2"/>
<evidence type="ECO:0000313" key="1">
    <source>
        <dbReference type="EMBL" id="MTH58023.1"/>
    </source>
</evidence>
<evidence type="ECO:0000313" key="2">
    <source>
        <dbReference type="Proteomes" id="UP000449846"/>
    </source>
</evidence>
<dbReference type="EMBL" id="WMIG01000001">
    <property type="protein sequence ID" value="MTH58023.1"/>
    <property type="molecule type" value="Genomic_DNA"/>
</dbReference>
<dbReference type="Gene3D" id="3.20.170.20">
    <property type="entry name" value="Protein of unknown function DUF952"/>
    <property type="match status" value="1"/>
</dbReference>